<evidence type="ECO:0000313" key="2">
    <source>
        <dbReference type="EMBL" id="KAF1014953.1"/>
    </source>
</evidence>
<organism evidence="2 3">
    <name type="scientific">Stenotrophomonas maltophilia</name>
    <name type="common">Pseudomonas maltophilia</name>
    <name type="synonym">Xanthomonas maltophilia</name>
    <dbReference type="NCBI Taxonomy" id="40324"/>
    <lineage>
        <taxon>Bacteria</taxon>
        <taxon>Pseudomonadati</taxon>
        <taxon>Pseudomonadota</taxon>
        <taxon>Gammaproteobacteria</taxon>
        <taxon>Lysobacterales</taxon>
        <taxon>Lysobacteraceae</taxon>
        <taxon>Stenotrophomonas</taxon>
        <taxon>Stenotrophomonas maltophilia group</taxon>
    </lineage>
</organism>
<dbReference type="PANTHER" id="PTHR30273:SF2">
    <property type="entry name" value="PROTEIN FECR"/>
    <property type="match status" value="1"/>
</dbReference>
<gene>
    <name evidence="2" type="primary">fecR_5</name>
    <name evidence="2" type="ORF">GAK31_02440</name>
</gene>
<protein>
    <submittedName>
        <fullName evidence="2">Protein FecR</fullName>
    </submittedName>
</protein>
<dbReference type="Gene3D" id="3.55.50.30">
    <property type="match status" value="1"/>
</dbReference>
<dbReference type="PANTHER" id="PTHR30273">
    <property type="entry name" value="PERIPLASMIC SIGNAL SENSOR AND SIGMA FACTOR ACTIVATOR FECR-RELATED"/>
    <property type="match status" value="1"/>
</dbReference>
<dbReference type="Pfam" id="PF04773">
    <property type="entry name" value="FecR"/>
    <property type="match status" value="1"/>
</dbReference>
<dbReference type="EMBL" id="WNDS01000003">
    <property type="protein sequence ID" value="KAF1014953.1"/>
    <property type="molecule type" value="Genomic_DNA"/>
</dbReference>
<feature type="domain" description="FecR protein" evidence="1">
    <location>
        <begin position="18"/>
        <end position="109"/>
    </location>
</feature>
<dbReference type="InterPro" id="IPR006860">
    <property type="entry name" value="FecR"/>
</dbReference>
<accession>A0A7V8FG92</accession>
<evidence type="ECO:0000313" key="3">
    <source>
        <dbReference type="Proteomes" id="UP000487117"/>
    </source>
</evidence>
<proteinExistence type="predicted"/>
<dbReference type="Proteomes" id="UP000487117">
    <property type="component" value="Unassembled WGS sequence"/>
</dbReference>
<dbReference type="AlphaFoldDB" id="A0A7V8FG92"/>
<dbReference type="InterPro" id="IPR012373">
    <property type="entry name" value="Ferrdict_sens_TM"/>
</dbReference>
<dbReference type="Gene3D" id="2.60.120.1440">
    <property type="match status" value="1"/>
</dbReference>
<sequence>MLACLGLYRWDPGWAGTELHTAPGERRTLALADESRITLDADSRLRVQRHLFSRRVQLLQGRARFSVVHSGWRRFQVDAGAVQVRNYGTVFDVSRQGARSEVTLWRGSVGVQAGGQARRLQPGQRVEAGPQGIGAVHSSEGAQADWPQGRLQFSATPLSQVLAELQRHHPGRIVLDDPALGQLAVSGVFDSDRSASALALQPQILPVVLQPGDDGSVHVRARLQ</sequence>
<reference evidence="3" key="1">
    <citation type="journal article" date="2020" name="MBio">
        <title>Horizontal gene transfer to a defensive symbiont with a reduced genome amongst a multipartite beetle microbiome.</title>
        <authorList>
            <person name="Waterworth S.C."/>
            <person name="Florez L.V."/>
            <person name="Rees E.R."/>
            <person name="Hertweck C."/>
            <person name="Kaltenpoth M."/>
            <person name="Kwan J.C."/>
        </authorList>
    </citation>
    <scope>NUCLEOTIDE SEQUENCE [LARGE SCALE GENOMIC DNA]</scope>
</reference>
<dbReference type="GO" id="GO:0016989">
    <property type="term" value="F:sigma factor antagonist activity"/>
    <property type="evidence" value="ECO:0007669"/>
    <property type="project" value="TreeGrafter"/>
</dbReference>
<evidence type="ECO:0000259" key="1">
    <source>
        <dbReference type="Pfam" id="PF04773"/>
    </source>
</evidence>
<name>A0A7V8FG92_STEMA</name>
<comment type="caution">
    <text evidence="2">The sequence shown here is derived from an EMBL/GenBank/DDBJ whole genome shotgun (WGS) entry which is preliminary data.</text>
</comment>